<evidence type="ECO:0000313" key="1">
    <source>
        <dbReference type="EMBL" id="KAJ3808942.1"/>
    </source>
</evidence>
<dbReference type="Proteomes" id="UP001163835">
    <property type="component" value="Unassembled WGS sequence"/>
</dbReference>
<accession>A0ACC1TWH9</accession>
<comment type="caution">
    <text evidence="1">The sequence shown here is derived from an EMBL/GenBank/DDBJ whole genome shotgun (WGS) entry which is preliminary data.</text>
</comment>
<sequence>MESSSLTEMSLLGKRSRQPDEIEQLQTPGPTPNPKRTKGTTTPVFDGNGNKENIPPLNLTPVNSNNASTPMSSRAVRALRRSATSESFVTPSPARTAVKRTASFSTSFANLTLTTPPSTPLTLLPLHARARALLRATSNNNNLFMPARDSEREIITRSITTFLSHSGADASHNLYISGAPGCGKTALMNSILNSLELDNTRIVNVNCMALKNVDALWDLLADEFDGLLQKKRKSRMKKGNGREAVEALLYRMSTRCILVLDELDHIASNPQSISSLLSLARSHGLYVVGIANTHTLTSSPSSFTDDIQTLHFSPYTSAQLLQILQSRLSILTSQSSSQSAPDETLKQLLPLSTLTLLTKKIAALTGDVRTLFEVLRRAIDLAVTSSATAKIDDDNFFAEAGPVCSVTPTHVLAAITQTTADQTPVHTASASTISNSGIVQRVTSIGFQARLVLLSVLVAVKRIEAGLTIDISSSRNPSHSSLQNGPEFLATDRDIVVDGSHLHAYYSHILRRGGDASISSPVSRTEFSDLLGMLEGAGLIILGPFQLSPKKKRVCFGPSASLGRSNAWSSVRNGGTLTEEVRLAPGVWADEVLRGLGAGFSSNTKPSRDVKEEELNALWMKEDTFLRKELKAIENKRNAQEGSQMFVDASLDD</sequence>
<name>A0ACC1TWH9_9AGAR</name>
<dbReference type="EMBL" id="MU795188">
    <property type="protein sequence ID" value="KAJ3808942.1"/>
    <property type="molecule type" value="Genomic_DNA"/>
</dbReference>
<proteinExistence type="predicted"/>
<gene>
    <name evidence="1" type="ORF">F5876DRAFT_44962</name>
</gene>
<evidence type="ECO:0000313" key="2">
    <source>
        <dbReference type="Proteomes" id="UP001163835"/>
    </source>
</evidence>
<reference evidence="1" key="1">
    <citation type="submission" date="2022-09" db="EMBL/GenBank/DDBJ databases">
        <title>A Global Phylogenomic Analysis of the Shiitake Genus Lentinula.</title>
        <authorList>
            <consortium name="DOE Joint Genome Institute"/>
            <person name="Sierra-Patev S."/>
            <person name="Min B."/>
            <person name="Naranjo-Ortiz M."/>
            <person name="Looney B."/>
            <person name="Konkel Z."/>
            <person name="Slot J.C."/>
            <person name="Sakamoto Y."/>
            <person name="Steenwyk J.L."/>
            <person name="Rokas A."/>
            <person name="Carro J."/>
            <person name="Camarero S."/>
            <person name="Ferreira P."/>
            <person name="Molpeceres G."/>
            <person name="Ruiz-Duenas F.J."/>
            <person name="Serrano A."/>
            <person name="Henrissat B."/>
            <person name="Drula E."/>
            <person name="Hughes K.W."/>
            <person name="Mata J.L."/>
            <person name="Ishikawa N.K."/>
            <person name="Vargas-Isla R."/>
            <person name="Ushijima S."/>
            <person name="Smith C.A."/>
            <person name="Ahrendt S."/>
            <person name="Andreopoulos W."/>
            <person name="He G."/>
            <person name="Labutti K."/>
            <person name="Lipzen A."/>
            <person name="Ng V."/>
            <person name="Riley R."/>
            <person name="Sandor L."/>
            <person name="Barry K."/>
            <person name="Martinez A.T."/>
            <person name="Xiao Y."/>
            <person name="Gibbons J.G."/>
            <person name="Terashima K."/>
            <person name="Grigoriev I.V."/>
            <person name="Hibbett D.S."/>
        </authorList>
    </citation>
    <scope>NUCLEOTIDE SEQUENCE</scope>
    <source>
        <strain evidence="1">TMI1499</strain>
    </source>
</reference>
<keyword evidence="2" id="KW-1185">Reference proteome</keyword>
<protein>
    <submittedName>
        <fullName evidence="1">Cdc6B protein</fullName>
    </submittedName>
</protein>
<organism evidence="1 2">
    <name type="scientific">Lentinula aff. lateritia</name>
    <dbReference type="NCBI Taxonomy" id="2804960"/>
    <lineage>
        <taxon>Eukaryota</taxon>
        <taxon>Fungi</taxon>
        <taxon>Dikarya</taxon>
        <taxon>Basidiomycota</taxon>
        <taxon>Agaricomycotina</taxon>
        <taxon>Agaricomycetes</taxon>
        <taxon>Agaricomycetidae</taxon>
        <taxon>Agaricales</taxon>
        <taxon>Marasmiineae</taxon>
        <taxon>Omphalotaceae</taxon>
        <taxon>Lentinula</taxon>
    </lineage>
</organism>